<organism evidence="1 2">
    <name type="scientific">Mycobacterium simiae</name>
    <name type="common">Mycobacterium habana</name>
    <dbReference type="NCBI Taxonomy" id="1784"/>
    <lineage>
        <taxon>Bacteria</taxon>
        <taxon>Bacillati</taxon>
        <taxon>Actinomycetota</taxon>
        <taxon>Actinomycetes</taxon>
        <taxon>Mycobacteriales</taxon>
        <taxon>Mycobacteriaceae</taxon>
        <taxon>Mycobacterium</taxon>
        <taxon>Mycobacterium simiae complex</taxon>
    </lineage>
</organism>
<feature type="non-terminal residue" evidence="1">
    <location>
        <position position="66"/>
    </location>
</feature>
<keyword evidence="2" id="KW-1185">Reference proteome</keyword>
<evidence type="ECO:0000313" key="2">
    <source>
        <dbReference type="Proteomes" id="UP000324701"/>
    </source>
</evidence>
<sequence>MSADPQATAVAVGYPRRAVIDRAWRAIGPGVEVLSSDDGGPLSRTVKRIIDPLVLRLRSNPQYSAP</sequence>
<dbReference type="EMBL" id="VTZN01000097">
    <property type="protein sequence ID" value="KAA1249334.1"/>
    <property type="molecule type" value="Genomic_DNA"/>
</dbReference>
<accession>A0A5B1BQ39</accession>
<gene>
    <name evidence="1" type="ORF">F0Q45_15800</name>
</gene>
<name>A0A5B1BQ39_MYCSI</name>
<protein>
    <submittedName>
        <fullName evidence="1">Uncharacterized protein</fullName>
    </submittedName>
</protein>
<comment type="caution">
    <text evidence="1">The sequence shown here is derived from an EMBL/GenBank/DDBJ whole genome shotgun (WGS) entry which is preliminary data.</text>
</comment>
<proteinExistence type="predicted"/>
<dbReference type="AlphaFoldDB" id="A0A5B1BQ39"/>
<evidence type="ECO:0000313" key="1">
    <source>
        <dbReference type="EMBL" id="KAA1249334.1"/>
    </source>
</evidence>
<dbReference type="Proteomes" id="UP000324701">
    <property type="component" value="Unassembled WGS sequence"/>
</dbReference>
<reference evidence="1 2" key="1">
    <citation type="submission" date="2019-09" db="EMBL/GenBank/DDBJ databases">
        <title>Report of infection by Mycobacterium simiae a patient suffering from pulmonary tuberculosis.</title>
        <authorList>
            <person name="Mohanty P.S."/>
            <person name="Bansal A.K."/>
            <person name="Singh H."/>
            <person name="Sharma S."/>
            <person name="Patil S.A."/>
            <person name="Upadhaya P."/>
            <person name="Singh P.K."/>
            <person name="Kumar D."/>
            <person name="Kumar S."/>
            <person name="Singh R.K."/>
            <person name="Chaudhary B."/>
        </authorList>
    </citation>
    <scope>NUCLEOTIDE SEQUENCE [LARGE SCALE GENOMIC DNA]</scope>
    <source>
        <strain evidence="1 2">JAL-560-SIM</strain>
    </source>
</reference>